<dbReference type="EMBL" id="ASHM01029852">
    <property type="protein sequence ID" value="PNX75937.1"/>
    <property type="molecule type" value="Genomic_DNA"/>
</dbReference>
<name>A0A2K3LBM9_TRIPR</name>
<dbReference type="ExpressionAtlas" id="A0A2K3LBM9">
    <property type="expression patterns" value="baseline"/>
</dbReference>
<dbReference type="AlphaFoldDB" id="A0A2K3LBM9"/>
<feature type="region of interest" description="Disordered" evidence="1">
    <location>
        <begin position="1"/>
        <end position="42"/>
    </location>
</feature>
<reference evidence="2 3" key="2">
    <citation type="journal article" date="2017" name="Front. Plant Sci.">
        <title>Gene Classification and Mining of Molecular Markers Useful in Red Clover (Trifolium pratense) Breeding.</title>
        <authorList>
            <person name="Istvanek J."/>
            <person name="Dluhosova J."/>
            <person name="Dluhos P."/>
            <person name="Patkova L."/>
            <person name="Nedelnik J."/>
            <person name="Repkova J."/>
        </authorList>
    </citation>
    <scope>NUCLEOTIDE SEQUENCE [LARGE SCALE GENOMIC DNA]</scope>
    <source>
        <strain evidence="3">cv. Tatra</strain>
        <tissue evidence="2">Young leaves</tissue>
    </source>
</reference>
<dbReference type="Proteomes" id="UP000236291">
    <property type="component" value="Unassembled WGS sequence"/>
</dbReference>
<evidence type="ECO:0000313" key="2">
    <source>
        <dbReference type="EMBL" id="PNX75937.1"/>
    </source>
</evidence>
<organism evidence="2 3">
    <name type="scientific">Trifolium pratense</name>
    <name type="common">Red clover</name>
    <dbReference type="NCBI Taxonomy" id="57577"/>
    <lineage>
        <taxon>Eukaryota</taxon>
        <taxon>Viridiplantae</taxon>
        <taxon>Streptophyta</taxon>
        <taxon>Embryophyta</taxon>
        <taxon>Tracheophyta</taxon>
        <taxon>Spermatophyta</taxon>
        <taxon>Magnoliopsida</taxon>
        <taxon>eudicotyledons</taxon>
        <taxon>Gunneridae</taxon>
        <taxon>Pentapetalae</taxon>
        <taxon>rosids</taxon>
        <taxon>fabids</taxon>
        <taxon>Fabales</taxon>
        <taxon>Fabaceae</taxon>
        <taxon>Papilionoideae</taxon>
        <taxon>50 kb inversion clade</taxon>
        <taxon>NPAAA clade</taxon>
        <taxon>Hologalegina</taxon>
        <taxon>IRL clade</taxon>
        <taxon>Trifolieae</taxon>
        <taxon>Trifolium</taxon>
    </lineage>
</organism>
<protein>
    <submittedName>
        <fullName evidence="2">Transcriptional regulator ATRX-like protein</fullName>
    </submittedName>
</protein>
<sequence>MEGITEDEVVDVESASGGSVNDDSDDEGSLPSEIDDKLHLEEPLTEAEIEDLISELLEVESKFSKLLPRELLD</sequence>
<proteinExistence type="predicted"/>
<evidence type="ECO:0000313" key="3">
    <source>
        <dbReference type="Proteomes" id="UP000236291"/>
    </source>
</evidence>
<reference evidence="2 3" key="1">
    <citation type="journal article" date="2014" name="Am. J. Bot.">
        <title>Genome assembly and annotation for red clover (Trifolium pratense; Fabaceae).</title>
        <authorList>
            <person name="Istvanek J."/>
            <person name="Jaros M."/>
            <person name="Krenek A."/>
            <person name="Repkova J."/>
        </authorList>
    </citation>
    <scope>NUCLEOTIDE SEQUENCE [LARGE SCALE GENOMIC DNA]</scope>
    <source>
        <strain evidence="3">cv. Tatra</strain>
        <tissue evidence="2">Young leaves</tissue>
    </source>
</reference>
<accession>A0A2K3LBM9</accession>
<evidence type="ECO:0000256" key="1">
    <source>
        <dbReference type="SAM" id="MobiDB-lite"/>
    </source>
</evidence>
<comment type="caution">
    <text evidence="2">The sequence shown here is derived from an EMBL/GenBank/DDBJ whole genome shotgun (WGS) entry which is preliminary data.</text>
</comment>
<feature type="compositionally biased region" description="Acidic residues" evidence="1">
    <location>
        <begin position="1"/>
        <end position="11"/>
    </location>
</feature>
<gene>
    <name evidence="2" type="ORF">L195_g031882</name>
</gene>